<evidence type="ECO:0000256" key="1">
    <source>
        <dbReference type="SAM" id="MobiDB-lite"/>
    </source>
</evidence>
<protein>
    <submittedName>
        <fullName evidence="2">25279_t:CDS:1</fullName>
    </submittedName>
</protein>
<feature type="compositionally biased region" description="Polar residues" evidence="1">
    <location>
        <begin position="97"/>
        <end position="113"/>
    </location>
</feature>
<dbReference type="EMBL" id="CAJVQB010003984">
    <property type="protein sequence ID" value="CAG8623507.1"/>
    <property type="molecule type" value="Genomic_DNA"/>
</dbReference>
<keyword evidence="3" id="KW-1185">Reference proteome</keyword>
<reference evidence="2 3" key="1">
    <citation type="submission" date="2021-06" db="EMBL/GenBank/DDBJ databases">
        <authorList>
            <person name="Kallberg Y."/>
            <person name="Tangrot J."/>
            <person name="Rosling A."/>
        </authorList>
    </citation>
    <scope>NUCLEOTIDE SEQUENCE [LARGE SCALE GENOMIC DNA]</scope>
    <source>
        <strain evidence="2 3">120-4 pot B 10/14</strain>
    </source>
</reference>
<organism evidence="2 3">
    <name type="scientific">Gigaspora margarita</name>
    <dbReference type="NCBI Taxonomy" id="4874"/>
    <lineage>
        <taxon>Eukaryota</taxon>
        <taxon>Fungi</taxon>
        <taxon>Fungi incertae sedis</taxon>
        <taxon>Mucoromycota</taxon>
        <taxon>Glomeromycotina</taxon>
        <taxon>Glomeromycetes</taxon>
        <taxon>Diversisporales</taxon>
        <taxon>Gigasporaceae</taxon>
        <taxon>Gigaspora</taxon>
    </lineage>
</organism>
<accession>A0ABN7UNI9</accession>
<proteinExistence type="predicted"/>
<feature type="region of interest" description="Disordered" evidence="1">
    <location>
        <begin position="94"/>
        <end position="113"/>
    </location>
</feature>
<name>A0ABN7UNI9_GIGMA</name>
<comment type="caution">
    <text evidence="2">The sequence shown here is derived from an EMBL/GenBank/DDBJ whole genome shotgun (WGS) entry which is preliminary data.</text>
</comment>
<sequence length="113" mass="12861">MGSDNNRVDYELEVDGTLINSELIDELNYESVNELLSDNTIGEKKICLITEQLKLMKLFIPFYLMKYPPTSKDGIALKIYEAWDSTVMNLDDEKTKTSSALPSKSAENFKTIK</sequence>
<gene>
    <name evidence="2" type="ORF">GMARGA_LOCUS7967</name>
</gene>
<evidence type="ECO:0000313" key="2">
    <source>
        <dbReference type="EMBL" id="CAG8623507.1"/>
    </source>
</evidence>
<evidence type="ECO:0000313" key="3">
    <source>
        <dbReference type="Proteomes" id="UP000789901"/>
    </source>
</evidence>
<dbReference type="Proteomes" id="UP000789901">
    <property type="component" value="Unassembled WGS sequence"/>
</dbReference>